<dbReference type="Gene3D" id="3.40.50.150">
    <property type="entry name" value="Vaccinia Virus protein VP39"/>
    <property type="match status" value="1"/>
</dbReference>
<keyword evidence="2" id="KW-0808">Transferase</keyword>
<evidence type="ECO:0000313" key="4">
    <source>
        <dbReference type="Proteomes" id="UP000680679"/>
    </source>
</evidence>
<dbReference type="EMBL" id="AP024563">
    <property type="protein sequence ID" value="BCU07294.1"/>
    <property type="molecule type" value="Genomic_DNA"/>
</dbReference>
<protein>
    <submittedName>
        <fullName evidence="3">Cephalosporin hydroxylase</fullName>
    </submittedName>
</protein>
<accession>A0ABM7QNB1</accession>
<dbReference type="InterPro" id="IPR029063">
    <property type="entry name" value="SAM-dependent_MTases_sf"/>
</dbReference>
<organism evidence="3 4">
    <name type="scientific">Allochromatium tepidum</name>
    <dbReference type="NCBI Taxonomy" id="553982"/>
    <lineage>
        <taxon>Bacteria</taxon>
        <taxon>Pseudomonadati</taxon>
        <taxon>Pseudomonadota</taxon>
        <taxon>Gammaproteobacteria</taxon>
        <taxon>Chromatiales</taxon>
        <taxon>Chromatiaceae</taxon>
        <taxon>Allochromatium</taxon>
    </lineage>
</organism>
<proteinExistence type="predicted"/>
<sequence length="258" mass="29516">MIDDRDIFLAERQRRVKSYQHNSVLLDASKQFMSETLRTKYSYQFDWLGLPIIQYPQDIVIMQELIWSVRPDLIIETGIARGGSLIFSASMLALLDLSENIADNRATIHPRRKVIGVDIDIRPHNRCAIEKNPLSSYVEMIEGSSIDFDIVEQVRLLTKDYHRPMVFLDSNHTHNHVLAELEAYAPLVGVGSYCIVFDTLIEDYPSATFADRPWHAGNSPKSAVNEFLRTNSNFQIDSFVQDKILVTAAKDGFLKRLK</sequence>
<dbReference type="Pfam" id="PF04989">
    <property type="entry name" value="RMNT_CmcI"/>
    <property type="match status" value="1"/>
</dbReference>
<dbReference type="PANTHER" id="PTHR40048:SF1">
    <property type="entry name" value="RHAMNOSYL O-METHYLTRANSFERASE"/>
    <property type="match status" value="1"/>
</dbReference>
<keyword evidence="1" id="KW-0489">Methyltransferase</keyword>
<evidence type="ECO:0000313" key="3">
    <source>
        <dbReference type="EMBL" id="BCU07294.1"/>
    </source>
</evidence>
<name>A0ABM7QNB1_9GAMM</name>
<evidence type="ECO:0000256" key="1">
    <source>
        <dbReference type="ARBA" id="ARBA00022603"/>
    </source>
</evidence>
<dbReference type="InterPro" id="IPR007072">
    <property type="entry name" value="RNMT_CmcI"/>
</dbReference>
<dbReference type="RefSeq" id="WP_213378417.1">
    <property type="nucleotide sequence ID" value="NZ_AP024563.1"/>
</dbReference>
<dbReference type="Proteomes" id="UP000680679">
    <property type="component" value="Chromosome"/>
</dbReference>
<keyword evidence="4" id="KW-1185">Reference proteome</keyword>
<evidence type="ECO:0000256" key="2">
    <source>
        <dbReference type="ARBA" id="ARBA00022679"/>
    </source>
</evidence>
<dbReference type="PANTHER" id="PTHR40048">
    <property type="entry name" value="RHAMNOSYL O-METHYLTRANSFERASE"/>
    <property type="match status" value="1"/>
</dbReference>
<gene>
    <name evidence="3" type="ORF">Atep_19710</name>
</gene>
<dbReference type="SUPFAM" id="SSF53335">
    <property type="entry name" value="S-adenosyl-L-methionine-dependent methyltransferases"/>
    <property type="match status" value="1"/>
</dbReference>
<reference evidence="3 4" key="1">
    <citation type="submission" date="2021-04" db="EMBL/GenBank/DDBJ databases">
        <title>Complete genome sequencing of Allochromatium tepidum strain NZ.</title>
        <authorList>
            <person name="Tsukatani Y."/>
            <person name="Mori H."/>
        </authorList>
    </citation>
    <scope>NUCLEOTIDE SEQUENCE [LARGE SCALE GENOMIC DNA]</scope>
    <source>
        <strain evidence="3 4">NZ</strain>
    </source>
</reference>